<dbReference type="PRINTS" id="PR00463">
    <property type="entry name" value="EP450I"/>
</dbReference>
<dbReference type="Pfam" id="PF00067">
    <property type="entry name" value="p450"/>
    <property type="match status" value="1"/>
</dbReference>
<protein>
    <recommendedName>
        <fullName evidence="6">Cytochrome P450</fullName>
    </recommendedName>
</protein>
<dbReference type="GO" id="GO:0020037">
    <property type="term" value="F:heme binding"/>
    <property type="evidence" value="ECO:0007669"/>
    <property type="project" value="InterPro"/>
</dbReference>
<dbReference type="PANTHER" id="PTHR24305">
    <property type="entry name" value="CYTOCHROME P450"/>
    <property type="match status" value="1"/>
</dbReference>
<keyword evidence="3" id="KW-0479">Metal-binding</keyword>
<sequence>MDILSKIVFGKELGCIQDPIFKNHFIEYLHSTFDMGWTATSFLNLTKFSLSLSEWLSEVLFPIPLMKFKKKCIVLIDDYFQSRKIPTACEAGRVLEKEEYNKFVVIDTFVDPKSAKDYSVLNASQLAEEVIMLLSAGNDTTSDSMMVGIYQILKSPKIYQKLNIELATSFPSLEEEITYDKAKKLVYLGAVIKETLCYSNPLPGRAPRMVPSEGYTLHGHVLPSGTAINTSSYLLNRHANVWSNPDDFLPESWLEKDAASLEKYMTSFYRGTRQCLSKE</sequence>
<dbReference type="InterPro" id="IPR050121">
    <property type="entry name" value="Cytochrome_P450_monoxygenase"/>
</dbReference>
<dbReference type="InterPro" id="IPR036396">
    <property type="entry name" value="Cyt_P450_sf"/>
</dbReference>
<feature type="binding site" description="axial binding residue" evidence="3">
    <location>
        <position position="275"/>
    </location>
    <ligand>
        <name>heme</name>
        <dbReference type="ChEBI" id="CHEBI:30413"/>
    </ligand>
    <ligandPart>
        <name>Fe</name>
        <dbReference type="ChEBI" id="CHEBI:18248"/>
    </ligandPart>
</feature>
<evidence type="ECO:0000313" key="5">
    <source>
        <dbReference type="Proteomes" id="UP000672032"/>
    </source>
</evidence>
<evidence type="ECO:0000256" key="2">
    <source>
        <dbReference type="ARBA" id="ARBA00023026"/>
    </source>
</evidence>
<evidence type="ECO:0000313" key="4">
    <source>
        <dbReference type="EMBL" id="QSZ31914.1"/>
    </source>
</evidence>
<keyword evidence="3" id="KW-0408">Iron</keyword>
<dbReference type="InterPro" id="IPR001128">
    <property type="entry name" value="Cyt_P450"/>
</dbReference>
<evidence type="ECO:0000256" key="3">
    <source>
        <dbReference type="PIRSR" id="PIRSR602401-1"/>
    </source>
</evidence>
<dbReference type="GO" id="GO:0005506">
    <property type="term" value="F:iron ion binding"/>
    <property type="evidence" value="ECO:0007669"/>
    <property type="project" value="InterPro"/>
</dbReference>
<dbReference type="PANTHER" id="PTHR24305:SF166">
    <property type="entry name" value="CYTOCHROME P450 12A4, MITOCHONDRIAL-RELATED"/>
    <property type="match status" value="1"/>
</dbReference>
<dbReference type="SUPFAM" id="SSF48264">
    <property type="entry name" value="Cytochrome P450"/>
    <property type="match status" value="1"/>
</dbReference>
<gene>
    <name evidence="4" type="ORF">DSL72_001483</name>
</gene>
<dbReference type="InterPro" id="IPR002401">
    <property type="entry name" value="Cyt_P450_E_grp-I"/>
</dbReference>
<dbReference type="Gene3D" id="1.10.630.10">
    <property type="entry name" value="Cytochrome P450"/>
    <property type="match status" value="1"/>
</dbReference>
<keyword evidence="2" id="KW-0843">Virulence</keyword>
<proteinExistence type="inferred from homology"/>
<keyword evidence="3" id="KW-0349">Heme</keyword>
<name>A0A8A3P613_9HELO</name>
<evidence type="ECO:0008006" key="6">
    <source>
        <dbReference type="Google" id="ProtNLM"/>
    </source>
</evidence>
<organism evidence="4 5">
    <name type="scientific">Monilinia vaccinii-corymbosi</name>
    <dbReference type="NCBI Taxonomy" id="61207"/>
    <lineage>
        <taxon>Eukaryota</taxon>
        <taxon>Fungi</taxon>
        <taxon>Dikarya</taxon>
        <taxon>Ascomycota</taxon>
        <taxon>Pezizomycotina</taxon>
        <taxon>Leotiomycetes</taxon>
        <taxon>Helotiales</taxon>
        <taxon>Sclerotiniaceae</taxon>
        <taxon>Monilinia</taxon>
    </lineage>
</organism>
<keyword evidence="5" id="KW-1185">Reference proteome</keyword>
<dbReference type="OrthoDB" id="3945418at2759"/>
<dbReference type="Proteomes" id="UP000672032">
    <property type="component" value="Chromosome 2"/>
</dbReference>
<accession>A0A8A3P613</accession>
<comment type="cofactor">
    <cofactor evidence="3">
        <name>heme</name>
        <dbReference type="ChEBI" id="CHEBI:30413"/>
    </cofactor>
</comment>
<dbReference type="AlphaFoldDB" id="A0A8A3P613"/>
<dbReference type="GO" id="GO:0004497">
    <property type="term" value="F:monooxygenase activity"/>
    <property type="evidence" value="ECO:0007669"/>
    <property type="project" value="InterPro"/>
</dbReference>
<comment type="similarity">
    <text evidence="1">Belongs to the cytochrome P450 family.</text>
</comment>
<evidence type="ECO:0000256" key="1">
    <source>
        <dbReference type="ARBA" id="ARBA00010617"/>
    </source>
</evidence>
<dbReference type="GO" id="GO:0016705">
    <property type="term" value="F:oxidoreductase activity, acting on paired donors, with incorporation or reduction of molecular oxygen"/>
    <property type="evidence" value="ECO:0007669"/>
    <property type="project" value="InterPro"/>
</dbReference>
<dbReference type="EMBL" id="CP063406">
    <property type="protein sequence ID" value="QSZ31914.1"/>
    <property type="molecule type" value="Genomic_DNA"/>
</dbReference>
<reference evidence="4" key="1">
    <citation type="submission" date="2020-10" db="EMBL/GenBank/DDBJ databases">
        <title>Genome Sequence of Monilinia vaccinii-corymbosi Sheds Light on Mummy Berry Disease Infection of Blueberry and Mating Type.</title>
        <authorList>
            <person name="Yow A.G."/>
            <person name="Zhang Y."/>
            <person name="Bansal K."/>
            <person name="Eacker S.M."/>
            <person name="Sullivan S."/>
            <person name="Liachko I."/>
            <person name="Cubeta M.A."/>
            <person name="Rollins J.A."/>
            <person name="Ashrafi H."/>
        </authorList>
    </citation>
    <scope>NUCLEOTIDE SEQUENCE</scope>
    <source>
        <strain evidence="4">RL-1</strain>
    </source>
</reference>